<feature type="transmembrane region" description="Helical" evidence="5">
    <location>
        <begin position="356"/>
        <end position="377"/>
    </location>
</feature>
<keyword evidence="4 5" id="KW-0472">Membrane</keyword>
<dbReference type="Proteomes" id="UP000682892">
    <property type="component" value="Unassembled WGS sequence"/>
</dbReference>
<dbReference type="GO" id="GO:0098943">
    <property type="term" value="P:neurotransmitter receptor transport, postsynaptic endosome to lysosome"/>
    <property type="evidence" value="ECO:0007669"/>
    <property type="project" value="TreeGrafter"/>
</dbReference>
<evidence type="ECO:0000313" key="6">
    <source>
        <dbReference type="EMBL" id="EAT45743.1"/>
    </source>
</evidence>
<feature type="transmembrane region" description="Helical" evidence="5">
    <location>
        <begin position="302"/>
        <end position="329"/>
    </location>
</feature>
<evidence type="ECO:0000256" key="1">
    <source>
        <dbReference type="ARBA" id="ARBA00004141"/>
    </source>
</evidence>
<evidence type="ECO:0000313" key="7">
    <source>
        <dbReference type="Proteomes" id="UP000682892"/>
    </source>
</evidence>
<dbReference type="GO" id="GO:0099590">
    <property type="term" value="P:neurotransmitter receptor internalization"/>
    <property type="evidence" value="ECO:0007669"/>
    <property type="project" value="TreeGrafter"/>
</dbReference>
<dbReference type="GO" id="GO:0098839">
    <property type="term" value="C:postsynaptic density membrane"/>
    <property type="evidence" value="ECO:0007669"/>
    <property type="project" value="TreeGrafter"/>
</dbReference>
<dbReference type="OMA" id="SSRHKIC"/>
<accession>A0A1S4F3B8</accession>
<dbReference type="HOGENOM" id="CLU_311512_0_0_1"/>
<dbReference type="GO" id="GO:0016247">
    <property type="term" value="F:channel regulator activity"/>
    <property type="evidence" value="ECO:0007669"/>
    <property type="project" value="TreeGrafter"/>
</dbReference>
<dbReference type="GO" id="GO:0032281">
    <property type="term" value="C:AMPA glutamate receptor complex"/>
    <property type="evidence" value="ECO:0007669"/>
    <property type="project" value="TreeGrafter"/>
</dbReference>
<comment type="subcellular location">
    <subcellularLocation>
        <location evidence="1">Membrane</location>
        <topology evidence="1">Multi-pass membrane protein</topology>
    </subcellularLocation>
</comment>
<dbReference type="InterPro" id="IPR051072">
    <property type="entry name" value="CACNG_subunit"/>
</dbReference>
<dbReference type="EMBL" id="CH477259">
    <property type="protein sequence ID" value="EAT45743.1"/>
    <property type="molecule type" value="Genomic_DNA"/>
</dbReference>
<dbReference type="GO" id="GO:0051968">
    <property type="term" value="P:positive regulation of synaptic transmission, glutamatergic"/>
    <property type="evidence" value="ECO:0007669"/>
    <property type="project" value="TreeGrafter"/>
</dbReference>
<dbReference type="InterPro" id="IPR004031">
    <property type="entry name" value="PMP22/EMP/MP20/Claudin"/>
</dbReference>
<evidence type="ECO:0000256" key="2">
    <source>
        <dbReference type="ARBA" id="ARBA00022692"/>
    </source>
</evidence>
<dbReference type="PANTHER" id="PTHR12107">
    <property type="entry name" value="VOLTAGE-DEPENDENT CALCIUM CHANNEL GAMMA SUBUNIT"/>
    <property type="match status" value="1"/>
</dbReference>
<keyword evidence="2 5" id="KW-0812">Transmembrane</keyword>
<proteinExistence type="predicted"/>
<organism evidence="6 7">
    <name type="scientific">Aedes aegypti</name>
    <name type="common">Yellowfever mosquito</name>
    <name type="synonym">Culex aegypti</name>
    <dbReference type="NCBI Taxonomy" id="7159"/>
    <lineage>
        <taxon>Eukaryota</taxon>
        <taxon>Metazoa</taxon>
        <taxon>Ecdysozoa</taxon>
        <taxon>Arthropoda</taxon>
        <taxon>Hexapoda</taxon>
        <taxon>Insecta</taxon>
        <taxon>Pterygota</taxon>
        <taxon>Neoptera</taxon>
        <taxon>Endopterygota</taxon>
        <taxon>Diptera</taxon>
        <taxon>Nematocera</taxon>
        <taxon>Culicoidea</taxon>
        <taxon>Culicidae</taxon>
        <taxon>Culicinae</taxon>
        <taxon>Aedini</taxon>
        <taxon>Aedes</taxon>
        <taxon>Stegomyia</taxon>
    </lineage>
</organism>
<gene>
    <name evidence="6" type="ORF">AaeL_AAEL002994</name>
</gene>
<dbReference type="OrthoDB" id="9990458at2759"/>
<dbReference type="GO" id="GO:0019226">
    <property type="term" value="P:transmission of nerve impulse"/>
    <property type="evidence" value="ECO:0007669"/>
    <property type="project" value="TreeGrafter"/>
</dbReference>
<protein>
    <submittedName>
        <fullName evidence="6">AAEL002994-PA</fullName>
    </submittedName>
</protein>
<dbReference type="PANTHER" id="PTHR12107:SF0">
    <property type="entry name" value="STARGAZIN (MAMMALIAN CALCIUM CHANNEL) HOMOLOG"/>
    <property type="match status" value="1"/>
</dbReference>
<reference evidence="6" key="1">
    <citation type="submission" date="2005-10" db="EMBL/GenBank/DDBJ databases">
        <authorList>
            <person name="Loftus B.J."/>
            <person name="Nene V.M."/>
            <person name="Hannick L.I."/>
            <person name="Bidwell S."/>
            <person name="Haas B."/>
            <person name="Amedeo P."/>
            <person name="Orvis J."/>
            <person name="Wortman J.R."/>
            <person name="White O.R."/>
            <person name="Salzberg S."/>
            <person name="Shumway M."/>
            <person name="Koo H."/>
            <person name="Zhao Y."/>
            <person name="Holmes M."/>
            <person name="Miller J."/>
            <person name="Schatz M."/>
            <person name="Pop M."/>
            <person name="Pai G."/>
            <person name="Utterback T."/>
            <person name="Rogers Y.-H."/>
            <person name="Kravitz S."/>
            <person name="Fraser C.M."/>
        </authorList>
    </citation>
    <scope>NUCLEOTIDE SEQUENCE</scope>
    <source>
        <strain evidence="6">Liverpool</strain>
    </source>
</reference>
<dbReference type="AlphaFoldDB" id="A0A1S4F3B8"/>
<name>A0A1S4F3B8_AEDAE</name>
<dbReference type="KEGG" id="aag:5580274"/>
<keyword evidence="3 5" id="KW-1133">Transmembrane helix</keyword>
<reference evidence="6" key="3">
    <citation type="submission" date="2012-09" db="EMBL/GenBank/DDBJ databases">
        <authorList>
            <consortium name="VectorBase"/>
        </authorList>
    </citation>
    <scope>NUCLEOTIDE SEQUENCE</scope>
    <source>
        <strain evidence="6">Liverpool</strain>
    </source>
</reference>
<feature type="transmembrane region" description="Helical" evidence="5">
    <location>
        <begin position="164"/>
        <end position="186"/>
    </location>
</feature>
<dbReference type="GO" id="GO:0098970">
    <property type="term" value="P:postsynaptic neurotransmitter receptor diffusion trapping"/>
    <property type="evidence" value="ECO:0007669"/>
    <property type="project" value="TreeGrafter"/>
</dbReference>
<evidence type="ECO:0000256" key="4">
    <source>
        <dbReference type="ARBA" id="ARBA00023136"/>
    </source>
</evidence>
<sequence>MMPPTTATSRQPRIPSMLSLVDGTGGASSSCAVRRQSCVPDLPSPSVHVPSISARLGTGYPPRPDGMGGGRFVLMQQNGGSGVRRSVLDAEECDVLAPSSVDNLNGVANEVRNNDDDDDRSGGGVKATLKAGGPLGLVKRICSDGVLSTTSFGSGSSDGVTENYWMLMITPVVSSFSVALVIAAVAGPQWLFTEEKLNNRSYNGTMNYNAKDEGIYLTKYTKASLWTLCSKMGGANLGHTEFQCTTIDYFPQEDYNPDPQDSTNAIPYTVTHSSPFFLVSNVVLVISYVLFLLAMCSSRHKICYFVSGVLFIITGLLMLIGLIMFISILKAEIGYKLRPRSSLQAPLFTFRYGQSFLLYVFGFVITELSGIFNVLIYSNLHQAQLARAQVYPTYQNLSANYYSITPKKDPSKSGDYGVFNGTRPRFYFESSDDCAVHRYHRDRSNLVKSLNELYTEPAPEMRSTATATSPPVDISATSRIEMALDSGKLTRSVSTSTDIMLMDDPRSETDGKSEENLKNLCGISKQYLTKELSKEKLFNEFCKKVGPRPKPKNIYYIEDDGRDQDGFQSVFVIEGNNSDDDKFKRRRRNSMLGAAVSVDALERRQRIRSDNSLDQTYGAGRMREECPRLNYDMRQTLPRNFMKKAQHALVDERGGFNSLDDLGDHHGSWNRRISASGLLEPIRLNLSQNNLGTSSPHHHESKWPKIIPKSTNDFLTMQQQYLHVPPSPSYAEYNMRSTSAQGHHSIDYLSSYQPPPPPPQYARIQHSVIQPPFNYVPPKTAPPAMFSGKVSPIFDLDKIERERRKSHSQLFLNQPQQYDYVNGTAV</sequence>
<feature type="transmembrane region" description="Helical" evidence="5">
    <location>
        <begin position="276"/>
        <end position="295"/>
    </location>
</feature>
<dbReference type="Gene3D" id="1.20.140.150">
    <property type="match status" value="1"/>
</dbReference>
<dbReference type="GO" id="GO:0005245">
    <property type="term" value="F:voltage-gated calcium channel activity"/>
    <property type="evidence" value="ECO:0007669"/>
    <property type="project" value="TreeGrafter"/>
</dbReference>
<reference evidence="6" key="2">
    <citation type="journal article" date="2007" name="Science">
        <title>Genome sequence of Aedes aegypti, a major arbovirus vector.</title>
        <authorList>
            <person name="Nene V."/>
            <person name="Wortman J.R."/>
            <person name="Lawson D."/>
            <person name="Haas B."/>
            <person name="Kodira C."/>
            <person name="Tu Z.J."/>
            <person name="Loftus B."/>
            <person name="Xi Z."/>
            <person name="Megy K."/>
            <person name="Grabherr M."/>
            <person name="Ren Q."/>
            <person name="Zdobnov E.M."/>
            <person name="Lobo N.F."/>
            <person name="Campbell K.S."/>
            <person name="Brown S.E."/>
            <person name="Bonaldo M.F."/>
            <person name="Zhu J."/>
            <person name="Sinkins S.P."/>
            <person name="Hogenkamp D.G."/>
            <person name="Amedeo P."/>
            <person name="Arensburger P."/>
            <person name="Atkinson P.W."/>
            <person name="Bidwell S."/>
            <person name="Biedler J."/>
            <person name="Birney E."/>
            <person name="Bruggner R.V."/>
            <person name="Costas J."/>
            <person name="Coy M.R."/>
            <person name="Crabtree J."/>
            <person name="Crawford M."/>
            <person name="Debruyn B."/>
            <person name="Decaprio D."/>
            <person name="Eiglmeier K."/>
            <person name="Eisenstadt E."/>
            <person name="El-Dorry H."/>
            <person name="Gelbart W.M."/>
            <person name="Gomes S.L."/>
            <person name="Hammond M."/>
            <person name="Hannick L.I."/>
            <person name="Hogan J.R."/>
            <person name="Holmes M.H."/>
            <person name="Jaffe D."/>
            <person name="Johnston J.S."/>
            <person name="Kennedy R.C."/>
            <person name="Koo H."/>
            <person name="Kravitz S."/>
            <person name="Kriventseva E.V."/>
            <person name="Kulp D."/>
            <person name="Labutti K."/>
            <person name="Lee E."/>
            <person name="Li S."/>
            <person name="Lovin D.D."/>
            <person name="Mao C."/>
            <person name="Mauceli E."/>
            <person name="Menck C.F."/>
            <person name="Miller J.R."/>
            <person name="Montgomery P."/>
            <person name="Mori A."/>
            <person name="Nascimento A.L."/>
            <person name="Naveira H.F."/>
            <person name="Nusbaum C."/>
            <person name="O'leary S."/>
            <person name="Orvis J."/>
            <person name="Pertea M."/>
            <person name="Quesneville H."/>
            <person name="Reidenbach K.R."/>
            <person name="Rogers Y.H."/>
            <person name="Roth C.W."/>
            <person name="Schneider J.R."/>
            <person name="Schatz M."/>
            <person name="Shumway M."/>
            <person name="Stanke M."/>
            <person name="Stinson E.O."/>
            <person name="Tubio J.M."/>
            <person name="Vanzee J.P."/>
            <person name="Verjovski-Almeida S."/>
            <person name="Werner D."/>
            <person name="White O."/>
            <person name="Wyder S."/>
            <person name="Zeng Q."/>
            <person name="Zhao Q."/>
            <person name="Zhao Y."/>
            <person name="Hill C.A."/>
            <person name="Raikhel A.S."/>
            <person name="Soares M.B."/>
            <person name="Knudson D.L."/>
            <person name="Lee N.H."/>
            <person name="Galagan J."/>
            <person name="Salzberg S.L."/>
            <person name="Paulsen I.T."/>
            <person name="Dimopoulos G."/>
            <person name="Collins F.H."/>
            <person name="Birren B."/>
            <person name="Fraser-Liggett C.M."/>
            <person name="Severson D.W."/>
        </authorList>
    </citation>
    <scope>NUCLEOTIDE SEQUENCE [LARGE SCALE GENOMIC DNA]</scope>
    <source>
        <strain evidence="6">Liverpool</strain>
    </source>
</reference>
<evidence type="ECO:0000256" key="3">
    <source>
        <dbReference type="ARBA" id="ARBA00022989"/>
    </source>
</evidence>
<dbReference type="Pfam" id="PF13903">
    <property type="entry name" value="Claudin_2"/>
    <property type="match status" value="1"/>
</dbReference>
<evidence type="ECO:0000256" key="5">
    <source>
        <dbReference type="SAM" id="Phobius"/>
    </source>
</evidence>